<accession>A0A2V1H3I9</accession>
<dbReference type="RefSeq" id="WP_116685376.1">
    <property type="nucleotide sequence ID" value="NZ_CAWNYD010000001.1"/>
</dbReference>
<comment type="caution">
    <text evidence="6">The sequence shown here is derived from an EMBL/GenBank/DDBJ whole genome shotgun (WGS) entry which is preliminary data.</text>
</comment>
<keyword evidence="3" id="KW-0998">Cell outer membrane</keyword>
<dbReference type="PROSITE" id="PS51123">
    <property type="entry name" value="OMPA_2"/>
    <property type="match status" value="1"/>
</dbReference>
<dbReference type="AlphaFoldDB" id="A0A2V1H3I9"/>
<reference evidence="6 7" key="1">
    <citation type="submission" date="2018-04" db="EMBL/GenBank/DDBJ databases">
        <title>Thalassorhabdus spongiae gen. nov., sp. nov., isolated from a marine sponge in South-West Iceland.</title>
        <authorList>
            <person name="Knobloch S."/>
            <person name="Daussin A."/>
            <person name="Johannsson R."/>
            <person name="Marteinsson V.T."/>
        </authorList>
    </citation>
    <scope>NUCLEOTIDE SEQUENCE [LARGE SCALE GENOMIC DNA]</scope>
    <source>
        <strain evidence="6 7">Hp12</strain>
    </source>
</reference>
<keyword evidence="7" id="KW-1185">Reference proteome</keyword>
<dbReference type="PROSITE" id="PS51257">
    <property type="entry name" value="PROKAR_LIPOPROTEIN"/>
    <property type="match status" value="1"/>
</dbReference>
<dbReference type="PRINTS" id="PR01023">
    <property type="entry name" value="NAFLGMOTY"/>
</dbReference>
<feature type="domain" description="OmpA-like" evidence="5">
    <location>
        <begin position="104"/>
        <end position="221"/>
    </location>
</feature>
<dbReference type="InterPro" id="IPR036737">
    <property type="entry name" value="OmpA-like_sf"/>
</dbReference>
<dbReference type="InterPro" id="IPR039567">
    <property type="entry name" value="Gly-zipper"/>
</dbReference>
<name>A0A2V1H3I9_9GAMM</name>
<dbReference type="InterPro" id="IPR050330">
    <property type="entry name" value="Bact_OuterMem_StrucFunc"/>
</dbReference>
<dbReference type="SUPFAM" id="SSF103088">
    <property type="entry name" value="OmpA-like"/>
    <property type="match status" value="1"/>
</dbReference>
<dbReference type="Pfam" id="PF13488">
    <property type="entry name" value="Gly-zipper_Omp"/>
    <property type="match status" value="1"/>
</dbReference>
<proteinExistence type="predicted"/>
<keyword evidence="2 4" id="KW-0472">Membrane</keyword>
<evidence type="ECO:0000313" key="7">
    <source>
        <dbReference type="Proteomes" id="UP000244906"/>
    </source>
</evidence>
<organism evidence="6 7">
    <name type="scientific">Pelagibaculum spongiae</name>
    <dbReference type="NCBI Taxonomy" id="2080658"/>
    <lineage>
        <taxon>Bacteria</taxon>
        <taxon>Pseudomonadati</taxon>
        <taxon>Pseudomonadota</taxon>
        <taxon>Gammaproteobacteria</taxon>
        <taxon>Oceanospirillales</taxon>
        <taxon>Pelagibaculum</taxon>
    </lineage>
</organism>
<evidence type="ECO:0000313" key="6">
    <source>
        <dbReference type="EMBL" id="PVZ71788.1"/>
    </source>
</evidence>
<evidence type="ECO:0000256" key="4">
    <source>
        <dbReference type="PROSITE-ProRule" id="PRU00473"/>
    </source>
</evidence>
<dbReference type="GO" id="GO:0009279">
    <property type="term" value="C:cell outer membrane"/>
    <property type="evidence" value="ECO:0007669"/>
    <property type="project" value="UniProtKB-SubCell"/>
</dbReference>
<dbReference type="OrthoDB" id="9782229at2"/>
<dbReference type="Proteomes" id="UP000244906">
    <property type="component" value="Unassembled WGS sequence"/>
</dbReference>
<sequence length="223" mass="23889">MKHSIRTISLALVIAIGVAGCATTNPYSGEQKTSNATKGAGLGAVAGALLGAAISSKKDRKKGALQGALLGAGIGGGVGYRMDVQEAELRKRLENTGVRVSRDGDSIRLVMPGHITFAVNRSNVQSDFYPILSSVAEVLVEFKETSIQVEGYTDSSGSDSHNQQLSENRAQSVASFMNQQGIDRRRMHITGYGERFPIASNNKKTGRMQNRRVEIKVIPPQKS</sequence>
<protein>
    <recommendedName>
        <fullName evidence="5">OmpA-like domain-containing protein</fullName>
    </recommendedName>
</protein>
<evidence type="ECO:0000256" key="3">
    <source>
        <dbReference type="ARBA" id="ARBA00023237"/>
    </source>
</evidence>
<evidence type="ECO:0000259" key="5">
    <source>
        <dbReference type="PROSITE" id="PS51123"/>
    </source>
</evidence>
<dbReference type="PANTHER" id="PTHR30329:SF21">
    <property type="entry name" value="LIPOPROTEIN YIAD-RELATED"/>
    <property type="match status" value="1"/>
</dbReference>
<dbReference type="InterPro" id="IPR006665">
    <property type="entry name" value="OmpA-like"/>
</dbReference>
<dbReference type="PANTHER" id="PTHR30329">
    <property type="entry name" value="STATOR ELEMENT OF FLAGELLAR MOTOR COMPLEX"/>
    <property type="match status" value="1"/>
</dbReference>
<evidence type="ECO:0000256" key="2">
    <source>
        <dbReference type="ARBA" id="ARBA00023136"/>
    </source>
</evidence>
<dbReference type="Pfam" id="PF00691">
    <property type="entry name" value="OmpA"/>
    <property type="match status" value="1"/>
</dbReference>
<dbReference type="InterPro" id="IPR006664">
    <property type="entry name" value="OMP_bac"/>
</dbReference>
<dbReference type="CDD" id="cd07185">
    <property type="entry name" value="OmpA_C-like"/>
    <property type="match status" value="1"/>
</dbReference>
<dbReference type="Gene3D" id="3.30.1330.60">
    <property type="entry name" value="OmpA-like domain"/>
    <property type="match status" value="1"/>
</dbReference>
<gene>
    <name evidence="6" type="ORF">DC094_01815</name>
</gene>
<evidence type="ECO:0000256" key="1">
    <source>
        <dbReference type="ARBA" id="ARBA00004442"/>
    </source>
</evidence>
<dbReference type="PRINTS" id="PR01021">
    <property type="entry name" value="OMPADOMAIN"/>
</dbReference>
<dbReference type="EMBL" id="QDDL01000001">
    <property type="protein sequence ID" value="PVZ71788.1"/>
    <property type="molecule type" value="Genomic_DNA"/>
</dbReference>
<comment type="subcellular location">
    <subcellularLocation>
        <location evidence="1">Cell outer membrane</location>
    </subcellularLocation>
</comment>